<evidence type="ECO:0000313" key="6">
    <source>
        <dbReference type="EMBL" id="KAK5110910.1"/>
    </source>
</evidence>
<dbReference type="Gene3D" id="3.90.1590.10">
    <property type="entry name" value="glutathione-dependent formaldehyde- activating enzyme (gfa)"/>
    <property type="match status" value="1"/>
</dbReference>
<accession>A0AAN7TKW4</accession>
<feature type="domain" description="CENP-V/GFA" evidence="5">
    <location>
        <begin position="1"/>
        <end position="129"/>
    </location>
</feature>
<protein>
    <recommendedName>
        <fullName evidence="5">CENP-V/GFA domain-containing protein</fullName>
    </recommendedName>
</protein>
<sequence>MKGSCACSAVTWRGTPSTQPLDLCYCHTCQRVSGAPFIAWLAIESKKHWLTWTGTVASFSVSELATRGFCGACGSTLSMQYHCYPDKIHLAVGSVVEGGEGLPLVGNHIFVGEKAGWYVIPEDGVARWEGFDPGFRAVLERWRRG</sequence>
<organism evidence="6 7">
    <name type="scientific">Meristemomyces frigidus</name>
    <dbReference type="NCBI Taxonomy" id="1508187"/>
    <lineage>
        <taxon>Eukaryota</taxon>
        <taxon>Fungi</taxon>
        <taxon>Dikarya</taxon>
        <taxon>Ascomycota</taxon>
        <taxon>Pezizomycotina</taxon>
        <taxon>Dothideomycetes</taxon>
        <taxon>Dothideomycetidae</taxon>
        <taxon>Mycosphaerellales</taxon>
        <taxon>Teratosphaeriaceae</taxon>
        <taxon>Meristemomyces</taxon>
    </lineage>
</organism>
<evidence type="ECO:0000256" key="2">
    <source>
        <dbReference type="ARBA" id="ARBA00022723"/>
    </source>
</evidence>
<reference evidence="6" key="1">
    <citation type="submission" date="2023-08" db="EMBL/GenBank/DDBJ databases">
        <title>Black Yeasts Isolated from many extreme environments.</title>
        <authorList>
            <person name="Coleine C."/>
            <person name="Stajich J.E."/>
            <person name="Selbmann L."/>
        </authorList>
    </citation>
    <scope>NUCLEOTIDE SEQUENCE</scope>
    <source>
        <strain evidence="6">CCFEE 5401</strain>
    </source>
</reference>
<keyword evidence="3" id="KW-0862">Zinc</keyword>
<proteinExistence type="inferred from homology"/>
<comment type="similarity">
    <text evidence="1">Belongs to the Gfa family.</text>
</comment>
<comment type="caution">
    <text evidence="6">The sequence shown here is derived from an EMBL/GenBank/DDBJ whole genome shotgun (WGS) entry which is preliminary data.</text>
</comment>
<keyword evidence="2" id="KW-0479">Metal-binding</keyword>
<dbReference type="PROSITE" id="PS51891">
    <property type="entry name" value="CENP_V_GFA"/>
    <property type="match status" value="1"/>
</dbReference>
<keyword evidence="4" id="KW-0456">Lyase</keyword>
<dbReference type="GO" id="GO:0016846">
    <property type="term" value="F:carbon-sulfur lyase activity"/>
    <property type="evidence" value="ECO:0007669"/>
    <property type="project" value="InterPro"/>
</dbReference>
<name>A0AAN7TKW4_9PEZI</name>
<evidence type="ECO:0000256" key="3">
    <source>
        <dbReference type="ARBA" id="ARBA00022833"/>
    </source>
</evidence>
<dbReference type="Pfam" id="PF04828">
    <property type="entry name" value="GFA"/>
    <property type="match status" value="1"/>
</dbReference>
<dbReference type="InterPro" id="IPR006913">
    <property type="entry name" value="CENP-V/GFA"/>
</dbReference>
<evidence type="ECO:0000256" key="4">
    <source>
        <dbReference type="ARBA" id="ARBA00023239"/>
    </source>
</evidence>
<evidence type="ECO:0000313" key="7">
    <source>
        <dbReference type="Proteomes" id="UP001310890"/>
    </source>
</evidence>
<dbReference type="PANTHER" id="PTHR33337:SF40">
    <property type="entry name" value="CENP-V_GFA DOMAIN-CONTAINING PROTEIN-RELATED"/>
    <property type="match status" value="1"/>
</dbReference>
<gene>
    <name evidence="6" type="ORF">LTR62_005448</name>
</gene>
<dbReference type="InterPro" id="IPR011057">
    <property type="entry name" value="Mss4-like_sf"/>
</dbReference>
<dbReference type="Proteomes" id="UP001310890">
    <property type="component" value="Unassembled WGS sequence"/>
</dbReference>
<dbReference type="EMBL" id="JAVRRL010000044">
    <property type="protein sequence ID" value="KAK5110910.1"/>
    <property type="molecule type" value="Genomic_DNA"/>
</dbReference>
<dbReference type="SUPFAM" id="SSF51316">
    <property type="entry name" value="Mss4-like"/>
    <property type="match status" value="1"/>
</dbReference>
<dbReference type="GO" id="GO:0046872">
    <property type="term" value="F:metal ion binding"/>
    <property type="evidence" value="ECO:0007669"/>
    <property type="project" value="UniProtKB-KW"/>
</dbReference>
<dbReference type="AlphaFoldDB" id="A0AAN7TKW4"/>
<evidence type="ECO:0000256" key="1">
    <source>
        <dbReference type="ARBA" id="ARBA00005495"/>
    </source>
</evidence>
<evidence type="ECO:0000259" key="5">
    <source>
        <dbReference type="PROSITE" id="PS51891"/>
    </source>
</evidence>
<dbReference type="PANTHER" id="PTHR33337">
    <property type="entry name" value="GFA DOMAIN-CONTAINING PROTEIN"/>
    <property type="match status" value="1"/>
</dbReference>